<dbReference type="RefSeq" id="WP_126110057.1">
    <property type="nucleotide sequence ID" value="NZ_CP034465.1"/>
</dbReference>
<name>A0A3S9HAY6_9LACT</name>
<reference evidence="2" key="1">
    <citation type="submission" date="2018-12" db="EMBL/GenBank/DDBJ databases">
        <title>Complete genome sequencing of Jeotgalibaca sp. H21T32.</title>
        <authorList>
            <person name="Bae J.-W."/>
            <person name="Lee S.-Y."/>
        </authorList>
    </citation>
    <scope>NUCLEOTIDE SEQUENCE [LARGE SCALE GENOMIC DNA]</scope>
    <source>
        <strain evidence="2">H21T32</strain>
    </source>
</reference>
<dbReference type="Proteomes" id="UP000273326">
    <property type="component" value="Chromosome"/>
</dbReference>
<evidence type="ECO:0000313" key="1">
    <source>
        <dbReference type="EMBL" id="AZP04540.1"/>
    </source>
</evidence>
<dbReference type="KEGG" id="jeh:EJN90_07770"/>
<evidence type="ECO:0008006" key="3">
    <source>
        <dbReference type="Google" id="ProtNLM"/>
    </source>
</evidence>
<protein>
    <recommendedName>
        <fullName evidence="3">YokE-like PH domain-containing protein</fullName>
    </recommendedName>
</protein>
<proteinExistence type="predicted"/>
<dbReference type="AlphaFoldDB" id="A0A3S9HAY6"/>
<accession>A0A3S9HAY6</accession>
<evidence type="ECO:0000313" key="2">
    <source>
        <dbReference type="Proteomes" id="UP000273326"/>
    </source>
</evidence>
<organism evidence="1 2">
    <name type="scientific">Jeotgalibaca ciconiae</name>
    <dbReference type="NCBI Taxonomy" id="2496265"/>
    <lineage>
        <taxon>Bacteria</taxon>
        <taxon>Bacillati</taxon>
        <taxon>Bacillota</taxon>
        <taxon>Bacilli</taxon>
        <taxon>Lactobacillales</taxon>
        <taxon>Carnobacteriaceae</taxon>
        <taxon>Jeotgalibaca</taxon>
    </lineage>
</organism>
<gene>
    <name evidence="1" type="ORF">EJN90_07770</name>
</gene>
<sequence>MGLILNIDEINEHMEQLGLLNPQTKRTLVYGQVMPNAGHFFLFGAYAQLVKGAYFVMSLEENRIILIPLSKISGKIDKKAEPIFIPHEELEGIILKNGMMMHSATFLGKEQELTLKFAKNGIGMKWHKENLNNTMRELEKLQKVVGTGE</sequence>
<keyword evidence="2" id="KW-1185">Reference proteome</keyword>
<dbReference type="OrthoDB" id="2157055at2"/>
<dbReference type="EMBL" id="CP034465">
    <property type="protein sequence ID" value="AZP04540.1"/>
    <property type="molecule type" value="Genomic_DNA"/>
</dbReference>